<accession>A0ACB0EP03</accession>
<proteinExistence type="predicted"/>
<sequence length="156" mass="16325">MCGRPAPRGCCCQAAARPPAAASGRRAQLCARVCVCLSECLPLHHSGTREGSGPRRPAAEWLPVHTLSALSPPTAPLLRLAFSLLPCSSFSCRSRAPLGREEAAAQRAEEKGGEGSAGVFCRELGASPGAARCRQRAGPYAEKGEERIHPEAPVLS</sequence>
<name>A0ACB0EP03_RANTA</name>
<dbReference type="EMBL" id="OX596106">
    <property type="protein sequence ID" value="CAI9701821.1"/>
    <property type="molecule type" value="Genomic_DNA"/>
</dbReference>
<reference evidence="1" key="1">
    <citation type="submission" date="2023-05" db="EMBL/GenBank/DDBJ databases">
        <authorList>
            <consortium name="ELIXIR-Norway"/>
        </authorList>
    </citation>
    <scope>NUCLEOTIDE SEQUENCE</scope>
</reference>
<evidence type="ECO:0000313" key="2">
    <source>
        <dbReference type="Proteomes" id="UP001162501"/>
    </source>
</evidence>
<dbReference type="Proteomes" id="UP001162501">
    <property type="component" value="Chromosome 22"/>
</dbReference>
<gene>
    <name evidence="1" type="ORF">MRATA1EN3_LOCUS13034</name>
</gene>
<evidence type="ECO:0000313" key="1">
    <source>
        <dbReference type="EMBL" id="CAI9701821.1"/>
    </source>
</evidence>
<organism evidence="1 2">
    <name type="scientific">Rangifer tarandus platyrhynchus</name>
    <name type="common">Svalbard reindeer</name>
    <dbReference type="NCBI Taxonomy" id="3082113"/>
    <lineage>
        <taxon>Eukaryota</taxon>
        <taxon>Metazoa</taxon>
        <taxon>Chordata</taxon>
        <taxon>Craniata</taxon>
        <taxon>Vertebrata</taxon>
        <taxon>Euteleostomi</taxon>
        <taxon>Mammalia</taxon>
        <taxon>Eutheria</taxon>
        <taxon>Laurasiatheria</taxon>
        <taxon>Artiodactyla</taxon>
        <taxon>Ruminantia</taxon>
        <taxon>Pecora</taxon>
        <taxon>Cervidae</taxon>
        <taxon>Odocoileinae</taxon>
        <taxon>Rangifer</taxon>
    </lineage>
</organism>
<protein>
    <submittedName>
        <fullName evidence="1">Uncharacterized protein</fullName>
    </submittedName>
</protein>